<protein>
    <recommendedName>
        <fullName evidence="2">Fe2OG dioxygenase domain-containing protein</fullName>
    </recommendedName>
</protein>
<dbReference type="EMBL" id="ML735310">
    <property type="protein sequence ID" value="KAE8386499.1"/>
    <property type="molecule type" value="Genomic_DNA"/>
</dbReference>
<dbReference type="AlphaFoldDB" id="A0A5N7BXK9"/>
<accession>A0A5N7BXK9</accession>
<dbReference type="PANTHER" id="PTHR41677">
    <property type="entry name" value="YALI0B19030P"/>
    <property type="match status" value="1"/>
</dbReference>
<evidence type="ECO:0008006" key="2">
    <source>
        <dbReference type="Google" id="ProtNLM"/>
    </source>
</evidence>
<dbReference type="PANTHER" id="PTHR41677:SF1">
    <property type="entry name" value="FE2OG DIOXYGENASE DOMAIN-CONTAINING PROTEIN"/>
    <property type="match status" value="1"/>
</dbReference>
<sequence length="455" mass="51491">MLTIQEQTQNQLLQYGSEEAFDPEVHLNYKPPTSLLTMKDLGLKCSAPFTPIAGSVPFPFLSEAGVRAYRRAIMRPQTLKSCAKPWGTGTFILRNLAQHSKFVHDLWTHPETMKIVSEVAGVPLTIIMPTEIGHTNIQSTGCTVDELIKELEVEPRAKCSFTDEDMAHDQLGASAVIPWHYDSYPYVAVLMLSDTTHMEGGETYIRKGDGSAAKIEGPSQGHCVILQGGQVEHLAARAFGTTERITTITSYRAAVAGINDNSYISNVRPYSDLPELYGQWTSYRLEKMKQEIEHMQSNIIKYVDKYSDSFPLDEISQFADQQISYLKRTVRQMVDQALCAEVRRHFEARKIDAAGDIWARVRAHERLQDLLPIAMAQTMMWKSVSPYVSDWKETKYLIKTGRASSILSQKGNFLWCQNKSEEYLFGDELVRQGLREVLLAWLHRSGLISLEQSRC</sequence>
<name>A0A5N7BXK9_PETAA</name>
<evidence type="ECO:0000313" key="1">
    <source>
        <dbReference type="EMBL" id="KAE8386499.1"/>
    </source>
</evidence>
<proteinExistence type="predicted"/>
<dbReference type="OrthoDB" id="10256055at2759"/>
<dbReference type="Proteomes" id="UP000326877">
    <property type="component" value="Unassembled WGS sequence"/>
</dbReference>
<gene>
    <name evidence="1" type="ORF">BDV23DRAFT_196361</name>
</gene>
<organism evidence="1">
    <name type="scientific">Petromyces alliaceus</name>
    <name type="common">Aspergillus alliaceus</name>
    <dbReference type="NCBI Taxonomy" id="209559"/>
    <lineage>
        <taxon>Eukaryota</taxon>
        <taxon>Fungi</taxon>
        <taxon>Dikarya</taxon>
        <taxon>Ascomycota</taxon>
        <taxon>Pezizomycotina</taxon>
        <taxon>Eurotiomycetes</taxon>
        <taxon>Eurotiomycetidae</taxon>
        <taxon>Eurotiales</taxon>
        <taxon>Aspergillaceae</taxon>
        <taxon>Aspergillus</taxon>
        <taxon>Aspergillus subgen. Circumdati</taxon>
    </lineage>
</organism>
<reference evidence="1" key="1">
    <citation type="submission" date="2019-04" db="EMBL/GenBank/DDBJ databases">
        <title>Friends and foes A comparative genomics studyof 23 Aspergillus species from section Flavi.</title>
        <authorList>
            <consortium name="DOE Joint Genome Institute"/>
            <person name="Kjaerbolling I."/>
            <person name="Vesth T."/>
            <person name="Frisvad J.C."/>
            <person name="Nybo J.L."/>
            <person name="Theobald S."/>
            <person name="Kildgaard S."/>
            <person name="Isbrandt T."/>
            <person name="Kuo A."/>
            <person name="Sato A."/>
            <person name="Lyhne E.K."/>
            <person name="Kogle M.E."/>
            <person name="Wiebenga A."/>
            <person name="Kun R.S."/>
            <person name="Lubbers R.J."/>
            <person name="Makela M.R."/>
            <person name="Barry K."/>
            <person name="Chovatia M."/>
            <person name="Clum A."/>
            <person name="Daum C."/>
            <person name="Haridas S."/>
            <person name="He G."/>
            <person name="LaButti K."/>
            <person name="Lipzen A."/>
            <person name="Mondo S."/>
            <person name="Riley R."/>
            <person name="Salamov A."/>
            <person name="Simmons B.A."/>
            <person name="Magnuson J.K."/>
            <person name="Henrissat B."/>
            <person name="Mortensen U.H."/>
            <person name="Larsen T.O."/>
            <person name="Devries R.P."/>
            <person name="Grigoriev I.V."/>
            <person name="Machida M."/>
            <person name="Baker S.E."/>
            <person name="Andersen M.R."/>
        </authorList>
    </citation>
    <scope>NUCLEOTIDE SEQUENCE [LARGE SCALE GENOMIC DNA]</scope>
    <source>
        <strain evidence="1">IBT 14317</strain>
    </source>
</reference>